<gene>
    <name evidence="3" type="ORF">GKS16_02720</name>
</gene>
<dbReference type="InterPro" id="IPR040819">
    <property type="entry name" value="Rol_Rep_N"/>
</dbReference>
<dbReference type="Proteomes" id="UP000483839">
    <property type="component" value="Unassembled WGS sequence"/>
</dbReference>
<evidence type="ECO:0000259" key="2">
    <source>
        <dbReference type="Pfam" id="PF18106"/>
    </source>
</evidence>
<dbReference type="InterPro" id="IPR003491">
    <property type="entry name" value="REP-like_C"/>
</dbReference>
<dbReference type="Pfam" id="PF18106">
    <property type="entry name" value="Rol_Rep_N"/>
    <property type="match status" value="1"/>
</dbReference>
<organism evidence="3 4">
    <name type="scientific">Streptococcus uberis</name>
    <dbReference type="NCBI Taxonomy" id="1349"/>
    <lineage>
        <taxon>Bacteria</taxon>
        <taxon>Bacillati</taxon>
        <taxon>Bacillota</taxon>
        <taxon>Bacilli</taxon>
        <taxon>Lactobacillales</taxon>
        <taxon>Streptococcaceae</taxon>
        <taxon>Streptococcus</taxon>
    </lineage>
</organism>
<dbReference type="EMBL" id="WLXI01000027">
    <property type="protein sequence ID" value="MTD01198.1"/>
    <property type="molecule type" value="Genomic_DNA"/>
</dbReference>
<dbReference type="RefSeq" id="WP_154617223.1">
    <property type="nucleotide sequence ID" value="NZ_JADFAY010000012.1"/>
</dbReference>
<dbReference type="Pfam" id="PF02486">
    <property type="entry name" value="Rep_trans"/>
    <property type="match status" value="1"/>
</dbReference>
<sequence>MQNIIELPNLSFCIDWVTVSLPFESDKERIIELCKTLNWDWTQLSVGRGGTNGYLYKNTFGYISLLYGTPKGATSMGTCIVLSGKACRQLESLGFNWVEFLSDLLSLGAKFTRLDLAIDDYYGFLNISTMKHYIDNKFVTSRFNRTNYNEQMDTNGNKTAEMLSLGSRTSNIYIRFYDKKLEQKISNDSISVWNRYEIELKKDQANTAANILINNEEDGITLVRKLLANYINFKDLNSTGKNKTRWKNAEWWDDFLDNCKGLSLAKPLEETTLLQKIIWVKNAMSSTLKMLTIALDNKGLVLQFVDDSITLTELNIKNAKLAIESTPRDKHEVITFINDLHQAVKNEGLGDNYER</sequence>
<dbReference type="AlphaFoldDB" id="A0A6L6G7K5"/>
<proteinExistence type="predicted"/>
<evidence type="ECO:0000313" key="3">
    <source>
        <dbReference type="EMBL" id="MTD01198.1"/>
    </source>
</evidence>
<reference evidence="3 4" key="1">
    <citation type="submission" date="2019-11" db="EMBL/GenBank/DDBJ databases">
        <title>Streptococcus uberis isolated from clinical mastitis cases on a southeastern Queensland dairy.</title>
        <authorList>
            <person name="Workentine M.L."/>
            <person name="Price R."/>
            <person name="Olchowy T."/>
        </authorList>
    </citation>
    <scope>NUCLEOTIDE SEQUENCE [LARGE SCALE GENOMIC DNA]</scope>
    <source>
        <strain evidence="3 4">OLC4459-A17</strain>
    </source>
</reference>
<evidence type="ECO:0000259" key="1">
    <source>
        <dbReference type="Pfam" id="PF02486"/>
    </source>
</evidence>
<comment type="caution">
    <text evidence="3">The sequence shown here is derived from an EMBL/GenBank/DDBJ whole genome shotgun (WGS) entry which is preliminary data.</text>
</comment>
<name>A0A6L6G7K5_STRUB</name>
<protein>
    <submittedName>
        <fullName evidence="3">Uncharacterized protein</fullName>
    </submittedName>
</protein>
<evidence type="ECO:0000313" key="4">
    <source>
        <dbReference type="Proteomes" id="UP000483839"/>
    </source>
</evidence>
<accession>A0A6L6G7K5</accession>
<feature type="domain" description="Rolling Circle replication initiation protein N-terminal" evidence="2">
    <location>
        <begin position="12"/>
        <end position="101"/>
    </location>
</feature>
<feature type="domain" description="Replication initiation protein-like C-terminal" evidence="1">
    <location>
        <begin position="109"/>
        <end position="296"/>
    </location>
</feature>